<reference evidence="7 8" key="1">
    <citation type="submission" date="2016-10" db="EMBL/GenBank/DDBJ databases">
        <title>Genome sequence of Mycobacterium talmonii.</title>
        <authorList>
            <person name="Greninger A.L."/>
            <person name="Elliott B."/>
            <person name="Vasireddy S."/>
            <person name="Vasireddy R."/>
        </authorList>
    </citation>
    <scope>NUCLEOTIDE SEQUENCE [LARGE SCALE GENOMIC DNA]</scope>
    <source>
        <strain evidence="8">NE-TNMC-100812</strain>
    </source>
</reference>
<protein>
    <submittedName>
        <fullName evidence="7">LysR family transcriptional regulator</fullName>
    </submittedName>
</protein>
<evidence type="ECO:0000256" key="2">
    <source>
        <dbReference type="ARBA" id="ARBA00023015"/>
    </source>
</evidence>
<feature type="domain" description="HTH lysR-type" evidence="6">
    <location>
        <begin position="11"/>
        <end position="65"/>
    </location>
</feature>
<dbReference type="InterPro" id="IPR005119">
    <property type="entry name" value="LysR_subst-bd"/>
</dbReference>
<dbReference type="Pfam" id="PF03466">
    <property type="entry name" value="LysR_substrate"/>
    <property type="match status" value="1"/>
</dbReference>
<proteinExistence type="inferred from homology"/>
<keyword evidence="2" id="KW-0805">Transcription regulation</keyword>
<keyword evidence="5" id="KW-0804">Transcription</keyword>
<accession>A0A1S1NLT4</accession>
<evidence type="ECO:0000256" key="3">
    <source>
        <dbReference type="ARBA" id="ARBA00023125"/>
    </source>
</evidence>
<sequence>MDRWIGRFAPQLRALEELATHDGHMTRAAETLGIPQSSMSRRIHALQKALGVRLILHDGRTVRLTPAAVQLAERIRDPLRELEATLDTVAGEADPDHGAVRFGFPLTMGTGQIPTLIAEFHRRAPGIRLAVKQAHGSELTADLAAGTLDVAVVIPPPDTVRHTVIGTQPIRVVLPADHRLASRRRLRLDELRTEAFIANPTSYDLRQATETWCNAAGFRPQIAVEITEFATIRELIGRGLGIALLPHHERRTPHTTEIPLTPDTYRREIALAWGPTAVTPACRRLLDFLRRGFR</sequence>
<dbReference type="GO" id="GO:0032993">
    <property type="term" value="C:protein-DNA complex"/>
    <property type="evidence" value="ECO:0007669"/>
    <property type="project" value="TreeGrafter"/>
</dbReference>
<evidence type="ECO:0000256" key="5">
    <source>
        <dbReference type="ARBA" id="ARBA00023163"/>
    </source>
</evidence>
<keyword evidence="4" id="KW-0010">Activator</keyword>
<dbReference type="Pfam" id="PF00126">
    <property type="entry name" value="HTH_1"/>
    <property type="match status" value="1"/>
</dbReference>
<gene>
    <name evidence="7" type="ORF">BKN37_08000</name>
</gene>
<dbReference type="Gene3D" id="1.10.10.10">
    <property type="entry name" value="Winged helix-like DNA-binding domain superfamily/Winged helix DNA-binding domain"/>
    <property type="match status" value="1"/>
</dbReference>
<comment type="caution">
    <text evidence="7">The sequence shown here is derived from an EMBL/GenBank/DDBJ whole genome shotgun (WGS) entry which is preliminary data.</text>
</comment>
<dbReference type="SUPFAM" id="SSF46785">
    <property type="entry name" value="Winged helix' DNA-binding domain"/>
    <property type="match status" value="1"/>
</dbReference>
<organism evidence="7 8">
    <name type="scientific">Mycobacterium talmoniae</name>
    <dbReference type="NCBI Taxonomy" id="1858794"/>
    <lineage>
        <taxon>Bacteria</taxon>
        <taxon>Bacillati</taxon>
        <taxon>Actinomycetota</taxon>
        <taxon>Actinomycetes</taxon>
        <taxon>Mycobacteriales</taxon>
        <taxon>Mycobacteriaceae</taxon>
        <taxon>Mycobacterium</taxon>
    </lineage>
</organism>
<dbReference type="GO" id="GO:0003677">
    <property type="term" value="F:DNA binding"/>
    <property type="evidence" value="ECO:0007669"/>
    <property type="project" value="UniProtKB-KW"/>
</dbReference>
<dbReference type="RefSeq" id="WP_071024178.1">
    <property type="nucleotide sequence ID" value="NZ_MLQM01000028.1"/>
</dbReference>
<evidence type="ECO:0000313" key="8">
    <source>
        <dbReference type="Proteomes" id="UP000179734"/>
    </source>
</evidence>
<evidence type="ECO:0000313" key="7">
    <source>
        <dbReference type="EMBL" id="OHV04897.1"/>
    </source>
</evidence>
<dbReference type="PANTHER" id="PTHR30346">
    <property type="entry name" value="TRANSCRIPTIONAL DUAL REGULATOR HCAR-RELATED"/>
    <property type="match status" value="1"/>
</dbReference>
<dbReference type="InterPro" id="IPR000847">
    <property type="entry name" value="LysR_HTH_N"/>
</dbReference>
<comment type="similarity">
    <text evidence="1">Belongs to the LysR transcriptional regulatory family.</text>
</comment>
<dbReference type="AlphaFoldDB" id="A0A1S1NLT4"/>
<evidence type="ECO:0000259" key="6">
    <source>
        <dbReference type="PROSITE" id="PS50931"/>
    </source>
</evidence>
<dbReference type="Gene3D" id="3.40.190.290">
    <property type="match status" value="1"/>
</dbReference>
<dbReference type="SUPFAM" id="SSF53850">
    <property type="entry name" value="Periplasmic binding protein-like II"/>
    <property type="match status" value="1"/>
</dbReference>
<dbReference type="PANTHER" id="PTHR30346:SF28">
    <property type="entry name" value="HTH-TYPE TRANSCRIPTIONAL REGULATOR CYNR"/>
    <property type="match status" value="1"/>
</dbReference>
<evidence type="ECO:0000256" key="1">
    <source>
        <dbReference type="ARBA" id="ARBA00009437"/>
    </source>
</evidence>
<dbReference type="GO" id="GO:0003700">
    <property type="term" value="F:DNA-binding transcription factor activity"/>
    <property type="evidence" value="ECO:0007669"/>
    <property type="project" value="InterPro"/>
</dbReference>
<dbReference type="InterPro" id="IPR036388">
    <property type="entry name" value="WH-like_DNA-bd_sf"/>
</dbReference>
<name>A0A1S1NLT4_9MYCO</name>
<dbReference type="InterPro" id="IPR036390">
    <property type="entry name" value="WH_DNA-bd_sf"/>
</dbReference>
<dbReference type="Proteomes" id="UP000179734">
    <property type="component" value="Unassembled WGS sequence"/>
</dbReference>
<keyword evidence="8" id="KW-1185">Reference proteome</keyword>
<evidence type="ECO:0000256" key="4">
    <source>
        <dbReference type="ARBA" id="ARBA00023159"/>
    </source>
</evidence>
<dbReference type="EMBL" id="MLQM01000028">
    <property type="protein sequence ID" value="OHV04897.1"/>
    <property type="molecule type" value="Genomic_DNA"/>
</dbReference>
<keyword evidence="3" id="KW-0238">DNA-binding</keyword>
<dbReference type="PROSITE" id="PS50931">
    <property type="entry name" value="HTH_LYSR"/>
    <property type="match status" value="1"/>
</dbReference>